<keyword evidence="3" id="KW-1185">Reference proteome</keyword>
<dbReference type="AlphaFoldDB" id="A0A6A5VX11"/>
<feature type="signal peptide" evidence="1">
    <location>
        <begin position="1"/>
        <end position="21"/>
    </location>
</feature>
<evidence type="ECO:0000313" key="3">
    <source>
        <dbReference type="Proteomes" id="UP000799779"/>
    </source>
</evidence>
<gene>
    <name evidence="2" type="ORF">P154DRAFT_527707</name>
</gene>
<reference evidence="2" key="1">
    <citation type="journal article" date="2020" name="Stud. Mycol.">
        <title>101 Dothideomycetes genomes: a test case for predicting lifestyles and emergence of pathogens.</title>
        <authorList>
            <person name="Haridas S."/>
            <person name="Albert R."/>
            <person name="Binder M."/>
            <person name="Bloem J."/>
            <person name="Labutti K."/>
            <person name="Salamov A."/>
            <person name="Andreopoulos B."/>
            <person name="Baker S."/>
            <person name="Barry K."/>
            <person name="Bills G."/>
            <person name="Bluhm B."/>
            <person name="Cannon C."/>
            <person name="Castanera R."/>
            <person name="Culley D."/>
            <person name="Daum C."/>
            <person name="Ezra D."/>
            <person name="Gonzalez J."/>
            <person name="Henrissat B."/>
            <person name="Kuo A."/>
            <person name="Liang C."/>
            <person name="Lipzen A."/>
            <person name="Lutzoni F."/>
            <person name="Magnuson J."/>
            <person name="Mondo S."/>
            <person name="Nolan M."/>
            <person name="Ohm R."/>
            <person name="Pangilinan J."/>
            <person name="Park H.-J."/>
            <person name="Ramirez L."/>
            <person name="Alfaro M."/>
            <person name="Sun H."/>
            <person name="Tritt A."/>
            <person name="Yoshinaga Y."/>
            <person name="Zwiers L.-H."/>
            <person name="Turgeon B."/>
            <person name="Goodwin S."/>
            <person name="Spatafora J."/>
            <person name="Crous P."/>
            <person name="Grigoriev I."/>
        </authorList>
    </citation>
    <scope>NUCLEOTIDE SEQUENCE</scope>
    <source>
        <strain evidence="2">CBS 123094</strain>
    </source>
</reference>
<name>A0A6A5VX11_9PLEO</name>
<dbReference type="EMBL" id="ML977699">
    <property type="protein sequence ID" value="KAF1993514.1"/>
    <property type="molecule type" value="Genomic_DNA"/>
</dbReference>
<sequence>MKPIISHGLISLLLLPTLILTSPTPSFELPTCGAILCLPNGEFKGCKPSQLTCLCRLGLPDTQEFVRATKPCLDREKKAQRFCTAGALEQYQRLLDDLVERLEGGFRCGARV</sequence>
<feature type="chain" id="PRO_5025605215" description="Extracellular membrane protein CFEM domain-containing protein" evidence="1">
    <location>
        <begin position="22"/>
        <end position="112"/>
    </location>
</feature>
<evidence type="ECO:0008006" key="4">
    <source>
        <dbReference type="Google" id="ProtNLM"/>
    </source>
</evidence>
<keyword evidence="1" id="KW-0732">Signal</keyword>
<accession>A0A6A5VX11</accession>
<proteinExistence type="predicted"/>
<protein>
    <recommendedName>
        <fullName evidence="4">Extracellular membrane protein CFEM domain-containing protein</fullName>
    </recommendedName>
</protein>
<organism evidence="2 3">
    <name type="scientific">Amniculicola lignicola CBS 123094</name>
    <dbReference type="NCBI Taxonomy" id="1392246"/>
    <lineage>
        <taxon>Eukaryota</taxon>
        <taxon>Fungi</taxon>
        <taxon>Dikarya</taxon>
        <taxon>Ascomycota</taxon>
        <taxon>Pezizomycotina</taxon>
        <taxon>Dothideomycetes</taxon>
        <taxon>Pleosporomycetidae</taxon>
        <taxon>Pleosporales</taxon>
        <taxon>Amniculicolaceae</taxon>
        <taxon>Amniculicola</taxon>
    </lineage>
</organism>
<dbReference type="Proteomes" id="UP000799779">
    <property type="component" value="Unassembled WGS sequence"/>
</dbReference>
<dbReference type="OrthoDB" id="3747277at2759"/>
<evidence type="ECO:0000256" key="1">
    <source>
        <dbReference type="SAM" id="SignalP"/>
    </source>
</evidence>
<evidence type="ECO:0000313" key="2">
    <source>
        <dbReference type="EMBL" id="KAF1993514.1"/>
    </source>
</evidence>